<dbReference type="EMBL" id="JAENIG010000014">
    <property type="protein sequence ID" value="MBK1856468.1"/>
    <property type="molecule type" value="Genomic_DNA"/>
</dbReference>
<dbReference type="RefSeq" id="WP_309491089.1">
    <property type="nucleotide sequence ID" value="NZ_JAENIG010000014.1"/>
</dbReference>
<comment type="caution">
    <text evidence="1">The sequence shown here is derived from an EMBL/GenBank/DDBJ whole genome shotgun (WGS) entry which is preliminary data.</text>
</comment>
<proteinExistence type="predicted"/>
<accession>A0AAE2VAA5</accession>
<name>A0AAE2VAA5_9BACT</name>
<protein>
    <submittedName>
        <fullName evidence="1">Uncharacterized protein</fullName>
    </submittedName>
</protein>
<sequence length="146" mass="16441">MKKTLQLNKLFFLVAFGICCVSCKKSNGLGSSDIKEKPEKVYSLNEEQRSLIKGFTDRYSSSVYELLQGAGIGFVSPTETEEFQAEITPEGLYVIGDSSAHEKIALFLRDYLTREYIDSLFEATEASNAEWLGKKKNYSERGQRAI</sequence>
<organism evidence="1 2">
    <name type="scientific">Oceaniferula flava</name>
    <dbReference type="NCBI Taxonomy" id="2800421"/>
    <lineage>
        <taxon>Bacteria</taxon>
        <taxon>Pseudomonadati</taxon>
        <taxon>Verrucomicrobiota</taxon>
        <taxon>Verrucomicrobiia</taxon>
        <taxon>Verrucomicrobiales</taxon>
        <taxon>Verrucomicrobiaceae</taxon>
        <taxon>Oceaniferula</taxon>
    </lineage>
</organism>
<reference evidence="1" key="1">
    <citation type="submission" date="2021-01" db="EMBL/GenBank/DDBJ databases">
        <title>Modified the classification status of verrucomicrobia.</title>
        <authorList>
            <person name="Feng X."/>
        </authorList>
    </citation>
    <scope>NUCLEOTIDE SEQUENCE</scope>
    <source>
        <strain evidence="1">5K15</strain>
    </source>
</reference>
<dbReference type="AlphaFoldDB" id="A0AAE2VAA5"/>
<gene>
    <name evidence="1" type="ORF">JIN83_15970</name>
</gene>
<evidence type="ECO:0000313" key="2">
    <source>
        <dbReference type="Proteomes" id="UP000634206"/>
    </source>
</evidence>
<keyword evidence="2" id="KW-1185">Reference proteome</keyword>
<evidence type="ECO:0000313" key="1">
    <source>
        <dbReference type="EMBL" id="MBK1856468.1"/>
    </source>
</evidence>
<dbReference type="Proteomes" id="UP000634206">
    <property type="component" value="Unassembled WGS sequence"/>
</dbReference>